<comment type="subcellular location">
    <subcellularLocation>
        <location evidence="3">Cytoplasm</location>
    </subcellularLocation>
</comment>
<dbReference type="PANTHER" id="PTHR43213:SF5">
    <property type="entry name" value="BIFUNCTIONAL DTTP_UTP PYROPHOSPHATASE_METHYLTRANSFERASE PROTEIN-RELATED"/>
    <property type="match status" value="1"/>
</dbReference>
<dbReference type="InterPro" id="IPR000086">
    <property type="entry name" value="NUDIX_hydrolase_dom"/>
</dbReference>
<dbReference type="Pfam" id="PF00293">
    <property type="entry name" value="NUDIX"/>
    <property type="match status" value="1"/>
</dbReference>
<comment type="similarity">
    <text evidence="3">Belongs to the Maf family.</text>
</comment>
<dbReference type="InterPro" id="IPR003697">
    <property type="entry name" value="Maf-like"/>
</dbReference>
<dbReference type="Proteomes" id="UP000006415">
    <property type="component" value="Unassembled WGS sequence"/>
</dbReference>
<comment type="function">
    <text evidence="3">Nucleoside triphosphate pyrophosphatase. May have a dual role in cell division arrest and in preventing the incorporation of modified nucleotides into cellular nucleic acids.</text>
</comment>
<keyword evidence="2 3" id="KW-0378">Hydrolase</keyword>
<dbReference type="GO" id="GO:0009117">
    <property type="term" value="P:nucleotide metabolic process"/>
    <property type="evidence" value="ECO:0007669"/>
    <property type="project" value="UniProtKB-KW"/>
</dbReference>
<protein>
    <recommendedName>
        <fullName evidence="3">Nucleoside triphosphate pyrophosphatase</fullName>
        <ecNumber evidence="3">3.6.1.9</ecNumber>
    </recommendedName>
    <alternativeName>
        <fullName evidence="3">Nucleotide pyrophosphatase</fullName>
        <shortName evidence="3">Nucleotide PPase</shortName>
    </alternativeName>
</protein>
<organism evidence="6 7">
    <name type="scientific">Scardovia wiggsiae F0424</name>
    <dbReference type="NCBI Taxonomy" id="857290"/>
    <lineage>
        <taxon>Bacteria</taxon>
        <taxon>Bacillati</taxon>
        <taxon>Actinomycetota</taxon>
        <taxon>Actinomycetes</taxon>
        <taxon>Bifidobacteriales</taxon>
        <taxon>Bifidobacteriaceae</taxon>
        <taxon>Scardovia</taxon>
    </lineage>
</organism>
<dbReference type="STRING" id="857290.HMPREF9156_01202"/>
<dbReference type="GO" id="GO:0047429">
    <property type="term" value="F:nucleoside triphosphate diphosphatase activity"/>
    <property type="evidence" value="ECO:0007669"/>
    <property type="project" value="UniProtKB-EC"/>
</dbReference>
<evidence type="ECO:0000256" key="4">
    <source>
        <dbReference type="SAM" id="MobiDB-lite"/>
    </source>
</evidence>
<evidence type="ECO:0000313" key="7">
    <source>
        <dbReference type="Proteomes" id="UP000006415"/>
    </source>
</evidence>
<dbReference type="HOGENOM" id="CLU_040416_1_2_11"/>
<dbReference type="EC" id="3.6.1.9" evidence="3"/>
<keyword evidence="7" id="KW-1185">Reference proteome</keyword>
<name>J0LLK4_9BIFI</name>
<evidence type="ECO:0000313" key="6">
    <source>
        <dbReference type="EMBL" id="EJD64707.1"/>
    </source>
</evidence>
<feature type="active site" description="Proton acceptor" evidence="3">
    <location>
        <position position="174"/>
    </location>
</feature>
<dbReference type="PANTHER" id="PTHR43213">
    <property type="entry name" value="BIFUNCTIONAL DTTP/UTP PYROPHOSPHATASE/METHYLTRANSFERASE PROTEIN-RELATED"/>
    <property type="match status" value="1"/>
</dbReference>
<gene>
    <name evidence="6" type="ORF">HMPREF9156_01202</name>
</gene>
<dbReference type="eggNOG" id="COG1051">
    <property type="taxonomic scope" value="Bacteria"/>
</dbReference>
<feature type="domain" description="Nudix hydrolase" evidence="5">
    <location>
        <begin position="350"/>
        <end position="487"/>
    </location>
</feature>
<comment type="catalytic activity">
    <reaction evidence="3">
        <text>a ribonucleoside 5'-triphosphate + H2O = a ribonucleoside 5'-phosphate + diphosphate + H(+)</text>
        <dbReference type="Rhea" id="RHEA:23996"/>
        <dbReference type="ChEBI" id="CHEBI:15377"/>
        <dbReference type="ChEBI" id="CHEBI:15378"/>
        <dbReference type="ChEBI" id="CHEBI:33019"/>
        <dbReference type="ChEBI" id="CHEBI:58043"/>
        <dbReference type="ChEBI" id="CHEBI:61557"/>
        <dbReference type="EC" id="3.6.1.9"/>
    </reaction>
</comment>
<evidence type="ECO:0000256" key="2">
    <source>
        <dbReference type="ARBA" id="ARBA00022801"/>
    </source>
</evidence>
<dbReference type="eggNOG" id="COG0424">
    <property type="taxonomic scope" value="Bacteria"/>
</dbReference>
<keyword evidence="3" id="KW-0963">Cytoplasm</keyword>
<dbReference type="AlphaFoldDB" id="J0LLK4"/>
<keyword evidence="3" id="KW-0546">Nucleotide metabolism</keyword>
<sequence>MKEDRETWEKQNMGHGSGSNTVPKPGQGLPGRIPVPVILASQSPSRRSLLLDAGIRPAISVSHVDEDAALDTAAQELGTGPGQIPAPQRVQILADAKAFAVAQVYSNIHAAVLSSTGDIEYCRPFGLDAAGGSGSGSPGSVLTRETLKSYLDAHPGLAASAALYGAGPVIIGSDSLFEISGDIYGKPHTPETARLRLQQMRGVGGVLWTGHTVTDLFTGKVQRAVSKSAVHFADYTDDDIDSYIATGEPLEVAGCFTLEGIGSAFISSVEGSPSGVMGLSIPHVKKLVNSLGLEWRDLWNMAKSRSAQEQGSRDYLSGQDRRAAAEVPDDNITQPGDGWIPCVCGHKHWGLNGAAGVMLVRTDPGTGRPTHIVMQHRAAWSAEGGTWGIPGGALSDGENAVEGALRESWEEAGIPAGDIQVIGAYCEDHGPWSYTTVIAREKPGCRVEPYTRDDESSEILWIPVDKIPDIRLLSAFRHDWPYFSQLIGRLTAEGTHTDTREAGE</sequence>
<dbReference type="Gene3D" id="3.90.950.10">
    <property type="match status" value="1"/>
</dbReference>
<proteinExistence type="inferred from homology"/>
<evidence type="ECO:0000259" key="5">
    <source>
        <dbReference type="PROSITE" id="PS51462"/>
    </source>
</evidence>
<reference evidence="6 7" key="1">
    <citation type="submission" date="2012-01" db="EMBL/GenBank/DDBJ databases">
        <title>The Genome Sequence of Scardovia wiggsiae F0424.</title>
        <authorList>
            <consortium name="The Broad Institute Genome Sequencing Platform"/>
            <person name="Earl A."/>
            <person name="Ward D."/>
            <person name="Feldgarden M."/>
            <person name="Gevers D."/>
            <person name="Izard J."/>
            <person name="Ganesan A."/>
            <person name="Baranova O.V."/>
            <person name="Blanton J.M."/>
            <person name="Tanner A.C."/>
            <person name="Mathney J."/>
            <person name="Dewhirst F.E."/>
            <person name="Young S.K."/>
            <person name="Zeng Q."/>
            <person name="Gargeya S."/>
            <person name="Fitzgerald M."/>
            <person name="Haas B."/>
            <person name="Abouelleil A."/>
            <person name="Alvarado L."/>
            <person name="Arachchi H.M."/>
            <person name="Berlin A."/>
            <person name="Chapman S.B."/>
            <person name="Gearin G."/>
            <person name="Goldberg J."/>
            <person name="Griggs A."/>
            <person name="Gujja S."/>
            <person name="Hansen M."/>
            <person name="Heiman D."/>
            <person name="Howarth C."/>
            <person name="Larimer J."/>
            <person name="Lui A."/>
            <person name="MacDonald P.J.P."/>
            <person name="McCowen C."/>
            <person name="Montmayeur A."/>
            <person name="Murphy C."/>
            <person name="Neiman D."/>
            <person name="Pearson M."/>
            <person name="Priest M."/>
            <person name="Roberts A."/>
            <person name="Saif S."/>
            <person name="Shea T."/>
            <person name="Sisk P."/>
            <person name="Stolte C."/>
            <person name="Sykes S."/>
            <person name="Wortman J."/>
            <person name="Nusbaum C."/>
            <person name="Birren B."/>
        </authorList>
    </citation>
    <scope>NUCLEOTIDE SEQUENCE [LARGE SCALE GENOMIC DNA]</scope>
    <source>
        <strain evidence="6 7">F0424</strain>
    </source>
</reference>
<comment type="cofactor">
    <cofactor evidence="1 3">
        <name>a divalent metal cation</name>
        <dbReference type="ChEBI" id="CHEBI:60240"/>
    </cofactor>
</comment>
<dbReference type="SUPFAM" id="SSF55811">
    <property type="entry name" value="Nudix"/>
    <property type="match status" value="1"/>
</dbReference>
<evidence type="ECO:0000256" key="1">
    <source>
        <dbReference type="ARBA" id="ARBA00001968"/>
    </source>
</evidence>
<comment type="caution">
    <text evidence="6">The sequence shown here is derived from an EMBL/GenBank/DDBJ whole genome shotgun (WGS) entry which is preliminary data.</text>
</comment>
<dbReference type="Gene3D" id="3.90.79.10">
    <property type="entry name" value="Nucleoside Triphosphate Pyrophosphohydrolase"/>
    <property type="match status" value="1"/>
</dbReference>
<dbReference type="HAMAP" id="MF_00528">
    <property type="entry name" value="Maf"/>
    <property type="match status" value="1"/>
</dbReference>
<evidence type="ECO:0000256" key="3">
    <source>
        <dbReference type="HAMAP-Rule" id="MF_00528"/>
    </source>
</evidence>
<comment type="catalytic activity">
    <reaction evidence="3">
        <text>a 2'-deoxyribonucleoside 5'-triphosphate + H2O = a 2'-deoxyribonucleoside 5'-phosphate + diphosphate + H(+)</text>
        <dbReference type="Rhea" id="RHEA:44644"/>
        <dbReference type="ChEBI" id="CHEBI:15377"/>
        <dbReference type="ChEBI" id="CHEBI:15378"/>
        <dbReference type="ChEBI" id="CHEBI:33019"/>
        <dbReference type="ChEBI" id="CHEBI:61560"/>
        <dbReference type="ChEBI" id="CHEBI:65317"/>
        <dbReference type="EC" id="3.6.1.9"/>
    </reaction>
</comment>
<dbReference type="PROSITE" id="PS51462">
    <property type="entry name" value="NUDIX"/>
    <property type="match status" value="1"/>
</dbReference>
<feature type="region of interest" description="Disordered" evidence="4">
    <location>
        <begin position="1"/>
        <end position="30"/>
    </location>
</feature>
<comment type="caution">
    <text evidence="3">Lacks conserved residue(s) required for the propagation of feature annotation.</text>
</comment>
<dbReference type="CDD" id="cd00555">
    <property type="entry name" value="Maf"/>
    <property type="match status" value="1"/>
</dbReference>
<dbReference type="Pfam" id="PF02545">
    <property type="entry name" value="Maf"/>
    <property type="match status" value="1"/>
</dbReference>
<dbReference type="GO" id="GO:0005737">
    <property type="term" value="C:cytoplasm"/>
    <property type="evidence" value="ECO:0007669"/>
    <property type="project" value="UniProtKB-SubCell"/>
</dbReference>
<dbReference type="CDD" id="cd18877">
    <property type="entry name" value="NUDIX_Hydrolase"/>
    <property type="match status" value="1"/>
</dbReference>
<accession>J0LLK4</accession>
<dbReference type="SUPFAM" id="SSF52972">
    <property type="entry name" value="ITPase-like"/>
    <property type="match status" value="1"/>
</dbReference>
<dbReference type="InterPro" id="IPR029001">
    <property type="entry name" value="ITPase-like_fam"/>
</dbReference>
<dbReference type="EMBL" id="AGZS01000006">
    <property type="protein sequence ID" value="EJD64707.1"/>
    <property type="molecule type" value="Genomic_DNA"/>
</dbReference>
<dbReference type="PROSITE" id="PS00893">
    <property type="entry name" value="NUDIX_BOX"/>
    <property type="match status" value="1"/>
</dbReference>
<dbReference type="InterPro" id="IPR015797">
    <property type="entry name" value="NUDIX_hydrolase-like_dom_sf"/>
</dbReference>
<dbReference type="InterPro" id="IPR020084">
    <property type="entry name" value="NUDIX_hydrolase_CS"/>
</dbReference>